<keyword evidence="6" id="KW-0653">Protein transport</keyword>
<dbReference type="GO" id="GO:1904263">
    <property type="term" value="P:positive regulation of TORC1 signaling"/>
    <property type="evidence" value="ECO:0007669"/>
    <property type="project" value="TreeGrafter"/>
</dbReference>
<dbReference type="GO" id="GO:0015031">
    <property type="term" value="P:protein transport"/>
    <property type="evidence" value="ECO:0007669"/>
    <property type="project" value="UniProtKB-KW"/>
</dbReference>
<dbReference type="PROSITE" id="PS50294">
    <property type="entry name" value="WD_REPEATS_REGION"/>
    <property type="match status" value="1"/>
</dbReference>
<evidence type="ECO:0000256" key="1">
    <source>
        <dbReference type="ARBA" id="ARBA00004259"/>
    </source>
</evidence>
<dbReference type="GO" id="GO:0005198">
    <property type="term" value="F:structural molecule activity"/>
    <property type="evidence" value="ECO:0007669"/>
    <property type="project" value="InterPro"/>
</dbReference>
<evidence type="ECO:0000256" key="8">
    <source>
        <dbReference type="PROSITE-ProRule" id="PRU00221"/>
    </source>
</evidence>
<dbReference type="PROSITE" id="PS50082">
    <property type="entry name" value="WD_REPEATS_2"/>
    <property type="match status" value="1"/>
</dbReference>
<dbReference type="InterPro" id="IPR001680">
    <property type="entry name" value="WD40_rpt"/>
</dbReference>
<dbReference type="Gene3D" id="2.130.10.10">
    <property type="entry name" value="YVTN repeat-like/Quinoprotein amine dehydrogenase"/>
    <property type="match status" value="2"/>
</dbReference>
<dbReference type="AlphaFoldDB" id="D3KYX5"/>
<dbReference type="OMA" id="NAPTRRW"/>
<dbReference type="GO" id="GO:0031080">
    <property type="term" value="C:nuclear pore outer ring"/>
    <property type="evidence" value="ECO:0007669"/>
    <property type="project" value="TreeGrafter"/>
</dbReference>
<keyword evidence="4 8" id="KW-0853">WD repeat</keyword>
<comment type="subcellular location">
    <subcellularLocation>
        <location evidence="1">Nucleus envelope</location>
    </subcellularLocation>
</comment>
<accession>D3KYX5</accession>
<protein>
    <submittedName>
        <fullName evidence="9">Nucleoporin Seh1</fullName>
    </submittedName>
</protein>
<dbReference type="PANTHER" id="PTHR11024">
    <property type="entry name" value="NUCLEAR PORE COMPLEX PROTEIN SEC13 / SEH1 FAMILY MEMBER"/>
    <property type="match status" value="1"/>
</dbReference>
<evidence type="ECO:0000256" key="3">
    <source>
        <dbReference type="ARBA" id="ARBA00022448"/>
    </source>
</evidence>
<comment type="similarity">
    <text evidence="2">Belongs to the WD repeat SEC13 family.</text>
</comment>
<organism evidence="9">
    <name type="scientific">Tetrahymena thermophila</name>
    <dbReference type="NCBI Taxonomy" id="5911"/>
    <lineage>
        <taxon>Eukaryota</taxon>
        <taxon>Sar</taxon>
        <taxon>Alveolata</taxon>
        <taxon>Ciliophora</taxon>
        <taxon>Intramacronucleata</taxon>
        <taxon>Oligohymenophorea</taxon>
        <taxon>Hymenostomatida</taxon>
        <taxon>Tetrahymenina</taxon>
        <taxon>Tetrahymenidae</taxon>
        <taxon>Tetrahymena</taxon>
    </lineage>
</organism>
<dbReference type="GO" id="GO:0035859">
    <property type="term" value="C:Seh1-associated complex"/>
    <property type="evidence" value="ECO:0007669"/>
    <property type="project" value="TreeGrafter"/>
</dbReference>
<keyword evidence="3" id="KW-0813">Transport</keyword>
<dbReference type="InterPro" id="IPR015943">
    <property type="entry name" value="WD40/YVTN_repeat-like_dom_sf"/>
</dbReference>
<evidence type="ECO:0000256" key="7">
    <source>
        <dbReference type="ARBA" id="ARBA00023242"/>
    </source>
</evidence>
<name>D3KYX5_TETTH</name>
<keyword evidence="7" id="KW-0539">Nucleus</keyword>
<dbReference type="PANTHER" id="PTHR11024:SF3">
    <property type="entry name" value="NUCLEOPORIN SEH1"/>
    <property type="match status" value="1"/>
</dbReference>
<gene>
    <name evidence="9" type="primary">SEH1</name>
</gene>
<evidence type="ECO:0000256" key="2">
    <source>
        <dbReference type="ARBA" id="ARBA00010102"/>
    </source>
</evidence>
<sequence length="365" mass="42303">MNQEGFQAINTFHQDIIHDISFDWYGQRLVTCSSDRNVKIWHKNQSGKWDLYHSITNQEGPVRKVKWAHPQFGTILAACSMDRSIHIYQEYKDITSIQKDPNEQQLQKQWKPIKIYNDKEVIEDMKFAPIHVGLILAVARADGRISIFQFKDLLNLQIHEQISNISVSPLGINSISWNKNRFDKKHMIAVGCKDRDTSQTKNQNGINGVNQKYIDEEIKSGQSFKIIVFNSLQTVNAQDHYQMKFEFQESNAQQLMHTQNVSDVSWSLINGRSFHLIATCGKEGARIWYMKQLSTNQNVIQVIKVIDLFDQNYRESIEVQKISWNIMASLVATSDSNNEIKIFKCVGMGKWEKIKSIKETQDSEQ</sequence>
<dbReference type="GO" id="GO:0034198">
    <property type="term" value="P:cellular response to amino acid starvation"/>
    <property type="evidence" value="ECO:0007669"/>
    <property type="project" value="TreeGrafter"/>
</dbReference>
<evidence type="ECO:0000256" key="5">
    <source>
        <dbReference type="ARBA" id="ARBA00022737"/>
    </source>
</evidence>
<dbReference type="InterPro" id="IPR036322">
    <property type="entry name" value="WD40_repeat_dom_sf"/>
</dbReference>
<dbReference type="InterPro" id="IPR037363">
    <property type="entry name" value="Sec13/Seh1_fam"/>
</dbReference>
<evidence type="ECO:0000256" key="4">
    <source>
        <dbReference type="ARBA" id="ARBA00022574"/>
    </source>
</evidence>
<proteinExistence type="evidence at transcript level"/>
<reference evidence="9" key="1">
    <citation type="journal article" date="2009" name="Curr. Biol.">
        <title>Two distinct repeat sequences of Nup98 nucleoporins characterize dual nuclei in the binucleated ciliate tetrahymena.</title>
        <authorList>
            <person name="Iwamoto M."/>
            <person name="Mori C."/>
            <person name="Kojidani T."/>
            <person name="Bunai F."/>
            <person name="Hori T."/>
            <person name="Fukagawa T."/>
            <person name="Hiraoka Y."/>
            <person name="Haraguchi T."/>
        </authorList>
    </citation>
    <scope>NUCLEOTIDE SEQUENCE</scope>
    <source>
        <strain evidence="9">B strain</strain>
    </source>
</reference>
<dbReference type="TCDB" id="1.I.1.1.4">
    <property type="family name" value="the nuclear pore complex (npc) family"/>
</dbReference>
<keyword evidence="5" id="KW-0677">Repeat</keyword>
<evidence type="ECO:0000256" key="6">
    <source>
        <dbReference type="ARBA" id="ARBA00022927"/>
    </source>
</evidence>
<dbReference type="EMBL" id="AB547467">
    <property type="protein sequence ID" value="BAI77723.1"/>
    <property type="molecule type" value="mRNA"/>
</dbReference>
<dbReference type="SMART" id="SM00320">
    <property type="entry name" value="WD40"/>
    <property type="match status" value="5"/>
</dbReference>
<dbReference type="Pfam" id="PF00400">
    <property type="entry name" value="WD40"/>
    <property type="match status" value="2"/>
</dbReference>
<dbReference type="SUPFAM" id="SSF50978">
    <property type="entry name" value="WD40 repeat-like"/>
    <property type="match status" value="1"/>
</dbReference>
<evidence type="ECO:0000313" key="9">
    <source>
        <dbReference type="EMBL" id="BAI77723.1"/>
    </source>
</evidence>
<reference evidence="9" key="2">
    <citation type="submission" date="2010-02" db="EMBL/GenBank/DDBJ databases">
        <authorList>
            <person name="Iwamoto M."/>
            <person name="Haraguchi T."/>
        </authorList>
    </citation>
    <scope>NUCLEOTIDE SEQUENCE</scope>
    <source>
        <strain evidence="9">B strain</strain>
    </source>
</reference>
<feature type="repeat" description="WD" evidence="8">
    <location>
        <begin position="10"/>
        <end position="41"/>
    </location>
</feature>